<dbReference type="InterPro" id="IPR007782">
    <property type="entry name" value="VKG_COase"/>
</dbReference>
<evidence type="ECO:0000256" key="16">
    <source>
        <dbReference type="SAM" id="Phobius"/>
    </source>
</evidence>
<keyword evidence="5" id="KW-0256">Endoplasmic reticulum</keyword>
<evidence type="ECO:0000259" key="17">
    <source>
        <dbReference type="SMART" id="SM00752"/>
    </source>
</evidence>
<evidence type="ECO:0000256" key="14">
    <source>
        <dbReference type="ARBA" id="ARBA00048415"/>
    </source>
</evidence>
<evidence type="ECO:0000256" key="9">
    <source>
        <dbReference type="ARBA" id="ARBA00023157"/>
    </source>
</evidence>
<reference evidence="18" key="1">
    <citation type="submission" date="2022-08" db="UniProtKB">
        <authorList>
            <consortium name="EnsemblMetazoa"/>
        </authorList>
    </citation>
    <scope>IDENTIFICATION</scope>
    <source>
        <strain evidence="18">05x7-T-G4-1.051#20</strain>
    </source>
</reference>
<organism evidence="18 19">
    <name type="scientific">Magallana gigas</name>
    <name type="common">Pacific oyster</name>
    <name type="synonym">Crassostrea gigas</name>
    <dbReference type="NCBI Taxonomy" id="29159"/>
    <lineage>
        <taxon>Eukaryota</taxon>
        <taxon>Metazoa</taxon>
        <taxon>Spiralia</taxon>
        <taxon>Lophotrochozoa</taxon>
        <taxon>Mollusca</taxon>
        <taxon>Bivalvia</taxon>
        <taxon>Autobranchia</taxon>
        <taxon>Pteriomorphia</taxon>
        <taxon>Ostreida</taxon>
        <taxon>Ostreoidea</taxon>
        <taxon>Ostreidae</taxon>
        <taxon>Magallana</taxon>
    </lineage>
</organism>
<dbReference type="InterPro" id="IPR014710">
    <property type="entry name" value="RmlC-like_jellyroll"/>
</dbReference>
<dbReference type="InterPro" id="IPR053934">
    <property type="entry name" value="HTTM_dom"/>
</dbReference>
<dbReference type="Gene3D" id="2.60.120.10">
    <property type="entry name" value="Jelly Rolls"/>
    <property type="match status" value="1"/>
</dbReference>
<proteinExistence type="predicted"/>
<dbReference type="SMART" id="SM00752">
    <property type="entry name" value="HTTM"/>
    <property type="match status" value="1"/>
</dbReference>
<comment type="catalytic activity">
    <reaction evidence="14">
        <text>4-carboxy-L-glutamyl-[protein] + 2,3-epoxyphylloquinone + H2O + H(+) = phylloquinol + L-glutamyl-[protein] + CO2 + O2</text>
        <dbReference type="Rhea" id="RHEA:45140"/>
        <dbReference type="Rhea" id="RHEA-COMP:10208"/>
        <dbReference type="Rhea" id="RHEA-COMP:11094"/>
        <dbReference type="ChEBI" id="CHEBI:15377"/>
        <dbReference type="ChEBI" id="CHEBI:15378"/>
        <dbReference type="ChEBI" id="CHEBI:15379"/>
        <dbReference type="ChEBI" id="CHEBI:15759"/>
        <dbReference type="ChEBI" id="CHEBI:16526"/>
        <dbReference type="ChEBI" id="CHEBI:28433"/>
        <dbReference type="ChEBI" id="CHEBI:29973"/>
        <dbReference type="ChEBI" id="CHEBI:84990"/>
        <dbReference type="EC" id="4.1.1.90"/>
    </reaction>
    <physiologicalReaction direction="right-to-left" evidence="14">
        <dbReference type="Rhea" id="RHEA:45142"/>
    </physiologicalReaction>
</comment>
<feature type="region of interest" description="Disordered" evidence="15">
    <location>
        <begin position="1"/>
        <end position="24"/>
    </location>
</feature>
<dbReference type="PANTHER" id="PTHR12639">
    <property type="entry name" value="VITAMIN K-DEPENDENT GAMMA-CARBOXYLASE"/>
    <property type="match status" value="1"/>
</dbReference>
<protein>
    <recommendedName>
        <fullName evidence="3">Vitamin K-dependent gamma-carboxylase</fullName>
        <ecNumber evidence="2">4.1.1.90</ecNumber>
    </recommendedName>
    <alternativeName>
        <fullName evidence="11">Gamma-glutamyl carboxylase</fullName>
    </alternativeName>
    <alternativeName>
        <fullName evidence="12">Peptidyl-glutamate 4-carboxylase</fullName>
    </alternativeName>
    <alternativeName>
        <fullName evidence="13">Vitamin K gamma glutamyl carboxylase</fullName>
    </alternativeName>
</protein>
<evidence type="ECO:0000256" key="4">
    <source>
        <dbReference type="ARBA" id="ARBA00022692"/>
    </source>
</evidence>
<dbReference type="CDD" id="cd02208">
    <property type="entry name" value="cupin_RmlC-like"/>
    <property type="match status" value="1"/>
</dbReference>
<evidence type="ECO:0000256" key="12">
    <source>
        <dbReference type="ARBA" id="ARBA00030249"/>
    </source>
</evidence>
<evidence type="ECO:0000313" key="18">
    <source>
        <dbReference type="EnsemblMetazoa" id="G3122.5:cds"/>
    </source>
</evidence>
<keyword evidence="6 16" id="KW-1133">Transmembrane helix</keyword>
<dbReference type="InterPro" id="IPR011020">
    <property type="entry name" value="HTTM-like"/>
</dbReference>
<dbReference type="EnsemblMetazoa" id="G3122.4">
    <property type="protein sequence ID" value="G3122.4:cds"/>
    <property type="gene ID" value="G3122"/>
</dbReference>
<dbReference type="Pfam" id="PF05090">
    <property type="entry name" value="HTTM"/>
    <property type="match status" value="1"/>
</dbReference>
<evidence type="ECO:0000256" key="2">
    <source>
        <dbReference type="ARBA" id="ARBA00012248"/>
    </source>
</evidence>
<name>A0A8W8M430_MAGGI</name>
<feature type="transmembrane region" description="Helical" evidence="16">
    <location>
        <begin position="230"/>
        <end position="250"/>
    </location>
</feature>
<dbReference type="EnsemblMetazoa" id="G3122.5">
    <property type="protein sequence ID" value="G3122.5:cds"/>
    <property type="gene ID" value="G3122"/>
</dbReference>
<keyword evidence="7" id="KW-0007">Acetylation</keyword>
<evidence type="ECO:0000256" key="13">
    <source>
        <dbReference type="ARBA" id="ARBA00032107"/>
    </source>
</evidence>
<keyword evidence="19" id="KW-1185">Reference proteome</keyword>
<keyword evidence="10" id="KW-0456">Lyase</keyword>
<dbReference type="SUPFAM" id="SSF51182">
    <property type="entry name" value="RmlC-like cupins"/>
    <property type="match status" value="1"/>
</dbReference>
<dbReference type="EC" id="4.1.1.90" evidence="2"/>
<evidence type="ECO:0000256" key="3">
    <source>
        <dbReference type="ARBA" id="ARBA00017054"/>
    </source>
</evidence>
<dbReference type="InterPro" id="IPR053935">
    <property type="entry name" value="VKGC_lumenal_dom"/>
</dbReference>
<keyword evidence="9" id="KW-1015">Disulfide bond</keyword>
<evidence type="ECO:0000256" key="15">
    <source>
        <dbReference type="SAM" id="MobiDB-lite"/>
    </source>
</evidence>
<evidence type="ECO:0000256" key="1">
    <source>
        <dbReference type="ARBA" id="ARBA00004477"/>
    </source>
</evidence>
<feature type="transmembrane region" description="Helical" evidence="16">
    <location>
        <begin position="94"/>
        <end position="127"/>
    </location>
</feature>
<feature type="transmembrane region" description="Helical" evidence="16">
    <location>
        <begin position="139"/>
        <end position="155"/>
    </location>
</feature>
<sequence>MKDKGKQRGSTNTPKQMDTNRGVASPSTSLLRYLCQPTDPANLAVLRIAFGTLMMIDIPQERGMSHADVRWGRKDVCRFPLFSDLKVAPLEWMYIIYLIMFIGALGITLGLFYRISCLLFSSTYWYIILLDKTAWNNHSYLYGLMGILLMAVDGNRCWSLDGLINKSINNAHVPFWNYFICRTQIFLVYFIAGLKKLDQDWITGYSMQKLSRNWVFDPFRLLLTDEQIDLFIVHMGGLTIDMFGGIFLLFDKTRPIAIFFLSSFHIMNSTMFSIGMFPYAMLATLPLFCAVDWPRKVIPRLPKFLRVLFSTETEIEPSSHCLYSKEEIKPEGENLAQDNKVPVNSQSAPPTSPSLVHRLGVTFTIIHIAIQLFLPYSHGITKGYNNWTNGLYGYSWDMMVHSWTTQHVRLSYKDKISGKEGFLDPAAFVDSVGKRWSSHGDMVVQYAHCVADILKNYNMSVELYFDIWKSMNKRFQQRMFDPRVNIMDVEWSPFKEVSFAMPLLLDLSPWRSKLQEMEKELIDTSNYTDVVFVADFPGLHLEAFIQEDLGNTSITLLSGSVVVELVDLKKNYSLNPGDKIQVPPGQFHKVHTVSEEPSCYMYIYINTTYVEIMEKVETVEKTMSEKNISAETAIKRKLSRQDPYVDDVRQEIERRHTEVKEKTFLDGVKEFITKKVKMLTRSWTFLVGALQSVVLRSSFDDFLDKKYSENEKANSILPETVT</sequence>
<dbReference type="Proteomes" id="UP000005408">
    <property type="component" value="Unassembled WGS sequence"/>
</dbReference>
<evidence type="ECO:0000256" key="10">
    <source>
        <dbReference type="ARBA" id="ARBA00023239"/>
    </source>
</evidence>
<dbReference type="GO" id="GO:0005789">
    <property type="term" value="C:endoplasmic reticulum membrane"/>
    <property type="evidence" value="ECO:0007669"/>
    <property type="project" value="UniProtKB-SubCell"/>
</dbReference>
<dbReference type="GO" id="GO:0008488">
    <property type="term" value="F:gamma-glutamyl carboxylase activity"/>
    <property type="evidence" value="ECO:0007669"/>
    <property type="project" value="UniProtKB-EC"/>
</dbReference>
<dbReference type="EnsemblMetazoa" id="G3122.3">
    <property type="protein sequence ID" value="G3122.3:cds"/>
    <property type="gene ID" value="G3122"/>
</dbReference>
<feature type="compositionally biased region" description="Polar residues" evidence="15">
    <location>
        <begin position="8"/>
        <end position="19"/>
    </location>
</feature>
<evidence type="ECO:0000256" key="5">
    <source>
        <dbReference type="ARBA" id="ARBA00022824"/>
    </source>
</evidence>
<feature type="transmembrane region" description="Helical" evidence="16">
    <location>
        <begin position="175"/>
        <end position="192"/>
    </location>
</feature>
<dbReference type="Pfam" id="PF22777">
    <property type="entry name" value="VKGC_lumenal_dom"/>
    <property type="match status" value="1"/>
</dbReference>
<evidence type="ECO:0000256" key="11">
    <source>
        <dbReference type="ARBA" id="ARBA00030083"/>
    </source>
</evidence>
<dbReference type="InterPro" id="IPR011051">
    <property type="entry name" value="RmlC_Cupin_sf"/>
</dbReference>
<accession>A0A8W8M430</accession>
<keyword evidence="4 16" id="KW-0812">Transmembrane</keyword>
<evidence type="ECO:0000313" key="19">
    <source>
        <dbReference type="Proteomes" id="UP000005408"/>
    </source>
</evidence>
<feature type="domain" description="HTTM-like" evidence="17">
    <location>
        <begin position="35"/>
        <end position="293"/>
    </location>
</feature>
<dbReference type="PANTHER" id="PTHR12639:SF6">
    <property type="entry name" value="VITAMIN K-DEPENDENT GAMMA-CARBOXYLASE"/>
    <property type="match status" value="1"/>
</dbReference>
<dbReference type="EnsemblMetazoa" id="G3122.2">
    <property type="protein sequence ID" value="G3122.2:cds"/>
    <property type="gene ID" value="G3122"/>
</dbReference>
<dbReference type="GO" id="GO:0019842">
    <property type="term" value="F:vitamin binding"/>
    <property type="evidence" value="ECO:0007669"/>
    <property type="project" value="TreeGrafter"/>
</dbReference>
<evidence type="ECO:0000256" key="8">
    <source>
        <dbReference type="ARBA" id="ARBA00023136"/>
    </source>
</evidence>
<dbReference type="AlphaFoldDB" id="A0A8W8M430"/>
<evidence type="ECO:0000256" key="7">
    <source>
        <dbReference type="ARBA" id="ARBA00022990"/>
    </source>
</evidence>
<evidence type="ECO:0000256" key="6">
    <source>
        <dbReference type="ARBA" id="ARBA00022989"/>
    </source>
</evidence>
<keyword evidence="8 16" id="KW-0472">Membrane</keyword>
<comment type="subcellular location">
    <subcellularLocation>
        <location evidence="1">Endoplasmic reticulum membrane</location>
        <topology evidence="1">Multi-pass membrane protein</topology>
    </subcellularLocation>
</comment>